<feature type="compositionally biased region" description="Basic and acidic residues" evidence="5">
    <location>
        <begin position="298"/>
        <end position="309"/>
    </location>
</feature>
<evidence type="ECO:0000313" key="8">
    <source>
        <dbReference type="Proteomes" id="UP001318860"/>
    </source>
</evidence>
<dbReference type="InterPro" id="IPR047265">
    <property type="entry name" value="PIF1-like_bHLH"/>
</dbReference>
<accession>A0ABR0XD31</accession>
<feature type="compositionally biased region" description="Polar residues" evidence="5">
    <location>
        <begin position="317"/>
        <end position="327"/>
    </location>
</feature>
<dbReference type="SMART" id="SM00353">
    <property type="entry name" value="HLH"/>
    <property type="match status" value="1"/>
</dbReference>
<sequence length="455" mass="50819">MPSICLGQQSTWQVGCVFSDHTFIEREDVDLIQLGIPLVGPSLSKPTNNKQPRGRNCGMDNCLPDWNTEVGVEFPLPIQKKPLGLENDLVELLWQNGEVVLHSQNNRKQSKQQVHKHDQSPTNPNNLIQDDETISWIDCPIDESFEKEFYANFSSSELPSFNPVETNKLEKRLDFAPLPLPPPPRFDAFDTSHDQNQNSIGFGKTDDLHSPVKKQAMNRTKQVPVTECSVRTIGTSHCASNQVANETDMSWASKVSPPYESTEKETVGQAITSCSGGSGSSFWNQSNDHTNGHKRKSRDVEESECRSDATELESAAGNKTSQKSGTTRRSRVAEVHNLSERRRRDRINEKMRALQELIPHSNKSDKASMLDEAIEYMKSLQLQLQKLRHNALKHSLGTEKQIVFYVLPADVDGKWNGSDDASGHAALHVPFRNGNRTTNASSDPKSHASITVATR</sequence>
<feature type="region of interest" description="Disordered" evidence="5">
    <location>
        <begin position="105"/>
        <end position="128"/>
    </location>
</feature>
<evidence type="ECO:0000259" key="6">
    <source>
        <dbReference type="PROSITE" id="PS50888"/>
    </source>
</evidence>
<keyword evidence="3" id="KW-0804">Transcription</keyword>
<proteinExistence type="predicted"/>
<comment type="caution">
    <text evidence="7">The sequence shown here is derived from an EMBL/GenBank/DDBJ whole genome shotgun (WGS) entry which is preliminary data.</text>
</comment>
<comment type="subcellular location">
    <subcellularLocation>
        <location evidence="1">Nucleus</location>
    </subcellularLocation>
</comment>
<evidence type="ECO:0000313" key="7">
    <source>
        <dbReference type="EMBL" id="KAK6157044.1"/>
    </source>
</evidence>
<dbReference type="Gene3D" id="4.10.280.10">
    <property type="entry name" value="Helix-loop-helix DNA-binding domain"/>
    <property type="match status" value="1"/>
</dbReference>
<name>A0ABR0XD31_REHGL</name>
<keyword evidence="4" id="KW-0539">Nucleus</keyword>
<evidence type="ECO:0000256" key="4">
    <source>
        <dbReference type="ARBA" id="ARBA00023242"/>
    </source>
</evidence>
<feature type="domain" description="BHLH" evidence="6">
    <location>
        <begin position="331"/>
        <end position="380"/>
    </location>
</feature>
<evidence type="ECO:0000256" key="1">
    <source>
        <dbReference type="ARBA" id="ARBA00004123"/>
    </source>
</evidence>
<dbReference type="InterPro" id="IPR011598">
    <property type="entry name" value="bHLH_dom"/>
</dbReference>
<gene>
    <name evidence="7" type="ORF">DH2020_011292</name>
</gene>
<dbReference type="CDD" id="cd11445">
    <property type="entry name" value="bHLH_AtPIF_like"/>
    <property type="match status" value="1"/>
</dbReference>
<dbReference type="Pfam" id="PF00010">
    <property type="entry name" value="HLH"/>
    <property type="match status" value="1"/>
</dbReference>
<feature type="region of interest" description="Disordered" evidence="5">
    <location>
        <begin position="190"/>
        <end position="209"/>
    </location>
</feature>
<evidence type="ECO:0000256" key="3">
    <source>
        <dbReference type="ARBA" id="ARBA00023163"/>
    </source>
</evidence>
<organism evidence="7 8">
    <name type="scientific">Rehmannia glutinosa</name>
    <name type="common">Chinese foxglove</name>
    <dbReference type="NCBI Taxonomy" id="99300"/>
    <lineage>
        <taxon>Eukaryota</taxon>
        <taxon>Viridiplantae</taxon>
        <taxon>Streptophyta</taxon>
        <taxon>Embryophyta</taxon>
        <taxon>Tracheophyta</taxon>
        <taxon>Spermatophyta</taxon>
        <taxon>Magnoliopsida</taxon>
        <taxon>eudicotyledons</taxon>
        <taxon>Gunneridae</taxon>
        <taxon>Pentapetalae</taxon>
        <taxon>asterids</taxon>
        <taxon>lamiids</taxon>
        <taxon>Lamiales</taxon>
        <taxon>Orobanchaceae</taxon>
        <taxon>Rehmannieae</taxon>
        <taxon>Rehmannia</taxon>
    </lineage>
</organism>
<feature type="compositionally biased region" description="Basic and acidic residues" evidence="5">
    <location>
        <begin position="331"/>
        <end position="346"/>
    </location>
</feature>
<keyword evidence="2" id="KW-0805">Transcription regulation</keyword>
<protein>
    <recommendedName>
        <fullName evidence="6">BHLH domain-containing protein</fullName>
    </recommendedName>
</protein>
<dbReference type="EMBL" id="JABTTQ020000005">
    <property type="protein sequence ID" value="KAK6157044.1"/>
    <property type="molecule type" value="Genomic_DNA"/>
</dbReference>
<keyword evidence="8" id="KW-1185">Reference proteome</keyword>
<dbReference type="PROSITE" id="PS50888">
    <property type="entry name" value="BHLH"/>
    <property type="match status" value="1"/>
</dbReference>
<dbReference type="InterPro" id="IPR036638">
    <property type="entry name" value="HLH_DNA-bd_sf"/>
</dbReference>
<feature type="compositionally biased region" description="Polar residues" evidence="5">
    <location>
        <begin position="434"/>
        <end position="455"/>
    </location>
</feature>
<feature type="compositionally biased region" description="Polar residues" evidence="5">
    <location>
        <begin position="269"/>
        <end position="289"/>
    </location>
</feature>
<dbReference type="PANTHER" id="PTHR46807:SF7">
    <property type="entry name" value="BHLH DOMAIN-CONTAINING PROTEIN"/>
    <property type="match status" value="1"/>
</dbReference>
<dbReference type="Proteomes" id="UP001318860">
    <property type="component" value="Unassembled WGS sequence"/>
</dbReference>
<evidence type="ECO:0000256" key="5">
    <source>
        <dbReference type="SAM" id="MobiDB-lite"/>
    </source>
</evidence>
<feature type="region of interest" description="Disordered" evidence="5">
    <location>
        <begin position="431"/>
        <end position="455"/>
    </location>
</feature>
<dbReference type="InterPro" id="IPR044273">
    <property type="entry name" value="PIF3-like"/>
</dbReference>
<dbReference type="SUPFAM" id="SSF47459">
    <property type="entry name" value="HLH, helix-loop-helix DNA-binding domain"/>
    <property type="match status" value="1"/>
</dbReference>
<dbReference type="PANTHER" id="PTHR46807">
    <property type="entry name" value="TRANSCRIPTION FACTOR PIF3"/>
    <property type="match status" value="1"/>
</dbReference>
<reference evidence="7 8" key="1">
    <citation type="journal article" date="2021" name="Comput. Struct. Biotechnol. J.">
        <title>De novo genome assembly of the potent medicinal plant Rehmannia glutinosa using nanopore technology.</title>
        <authorList>
            <person name="Ma L."/>
            <person name="Dong C."/>
            <person name="Song C."/>
            <person name="Wang X."/>
            <person name="Zheng X."/>
            <person name="Niu Y."/>
            <person name="Chen S."/>
            <person name="Feng W."/>
        </authorList>
    </citation>
    <scope>NUCLEOTIDE SEQUENCE [LARGE SCALE GENOMIC DNA]</scope>
    <source>
        <strain evidence="7">DH-2019</strain>
    </source>
</reference>
<evidence type="ECO:0000256" key="2">
    <source>
        <dbReference type="ARBA" id="ARBA00023015"/>
    </source>
</evidence>
<feature type="region of interest" description="Disordered" evidence="5">
    <location>
        <begin position="249"/>
        <end position="346"/>
    </location>
</feature>